<dbReference type="Pfam" id="PF16363">
    <property type="entry name" value="GDP_Man_Dehyd"/>
    <property type="match status" value="1"/>
</dbReference>
<dbReference type="AlphaFoldDB" id="A0A6C7ULW9"/>
<accession>A0A6C7ULW9</accession>
<feature type="domain" description="NAD(P)-binding" evidence="1">
    <location>
        <begin position="21"/>
        <end position="340"/>
    </location>
</feature>
<dbReference type="InterPro" id="IPR036291">
    <property type="entry name" value="NAD(P)-bd_dom_sf"/>
</dbReference>
<evidence type="ECO:0000313" key="2">
    <source>
        <dbReference type="EMBL" id="ECV1060076.1"/>
    </source>
</evidence>
<dbReference type="Gene3D" id="3.40.50.720">
    <property type="entry name" value="NAD(P)-binding Rossmann-like Domain"/>
    <property type="match status" value="1"/>
</dbReference>
<dbReference type="Gene3D" id="3.90.25.10">
    <property type="entry name" value="UDP-galactose 4-epimerase, domain 1"/>
    <property type="match status" value="1"/>
</dbReference>
<dbReference type="CDD" id="cd05260">
    <property type="entry name" value="GDP_MD_SDR_e"/>
    <property type="match status" value="1"/>
</dbReference>
<protein>
    <submittedName>
        <fullName evidence="2">GDP-mannose 4,6-dehydratase</fullName>
    </submittedName>
</protein>
<dbReference type="PANTHER" id="PTHR43000">
    <property type="entry name" value="DTDP-D-GLUCOSE 4,6-DEHYDRATASE-RELATED"/>
    <property type="match status" value="1"/>
</dbReference>
<dbReference type="EMBL" id="AAKSZQ010000026">
    <property type="protein sequence ID" value="ECV1060076.1"/>
    <property type="molecule type" value="Genomic_DNA"/>
</dbReference>
<name>A0A6C7ULW9_CAMJU</name>
<dbReference type="InterPro" id="IPR016040">
    <property type="entry name" value="NAD(P)-bd_dom"/>
</dbReference>
<sequence length="358" mass="41090">MRIILKIAKELKRFKVKKIVLITGFTGQVGSQMADFLLENTDYDVIGMMRWQESMDNIYHLSDRINKKDRISIFYADLNDYSSIQKLFESKRPDVIFHLAAQSYPKTSFDIPIETLQTNIIGTANILENIRLLKVKDGYDPVVHVCSSSEVYGRAKVGVKLNEDTTFHGASPYSISKIGTDYLGRFYGEAYDIKTYVTRMGTHSGPRRSDVFFESTVAKQIALIEAGYQDPVIKVGNLSSVRTFQDCRDAIRAYYLLSLESEKGNIPCGEAFNIAGEEAFKLPEVIDILLGFSIRKDIKVEQDEERLRPIDADYQMFDNTKIKSYINWKPEIPARKMFEDLLNHWRKEISMGRVPLNR</sequence>
<dbReference type="SUPFAM" id="SSF51735">
    <property type="entry name" value="NAD(P)-binding Rossmann-fold domains"/>
    <property type="match status" value="1"/>
</dbReference>
<reference evidence="2" key="1">
    <citation type="submission" date="2019-09" db="EMBL/GenBank/DDBJ databases">
        <authorList>
            <consortium name="GenomeTrakr network: Whole genome sequencing for foodborne pathogen traceback"/>
        </authorList>
    </citation>
    <scope>NUCLEOTIDE SEQUENCE</scope>
    <source>
        <strain evidence="2">TTU_586</strain>
    </source>
</reference>
<evidence type="ECO:0000259" key="1">
    <source>
        <dbReference type="Pfam" id="PF16363"/>
    </source>
</evidence>
<proteinExistence type="predicted"/>
<organism evidence="2">
    <name type="scientific">Campylobacter jejuni</name>
    <dbReference type="NCBI Taxonomy" id="197"/>
    <lineage>
        <taxon>Bacteria</taxon>
        <taxon>Pseudomonadati</taxon>
        <taxon>Campylobacterota</taxon>
        <taxon>Epsilonproteobacteria</taxon>
        <taxon>Campylobacterales</taxon>
        <taxon>Campylobacteraceae</taxon>
        <taxon>Campylobacter</taxon>
    </lineage>
</organism>
<gene>
    <name evidence="2" type="ORF">F2N15_07730</name>
</gene>
<comment type="caution">
    <text evidence="2">The sequence shown here is derived from an EMBL/GenBank/DDBJ whole genome shotgun (WGS) entry which is preliminary data.</text>
</comment>